<dbReference type="Gene3D" id="2.60.40.3440">
    <property type="match status" value="1"/>
</dbReference>
<accession>A0A8J8K6D7</accession>
<evidence type="ECO:0000256" key="1">
    <source>
        <dbReference type="SAM" id="SignalP"/>
    </source>
</evidence>
<sequence length="1027" mass="109992">MKKLLLILFCTLFSATNLFAQRDTEHWIAPFFETSSNNGRSLYLSTDSVTPFVVTISSNNVVIGTTTISKGSPQVFPVAQQYIATSTSSDAFTVKNFGLHLLGSQPFYCTLRLASSTTHAEILTSKGRAGLGNEFFVANTPSIYSGSTLFNFTAGVLATEDNTTVTATWPTTTNPIFINGNPTGNTQTFTLNKGQSFIFAGNGANASNIETFIGAKIVSNKPITLTNGNNNGNFGLVSNSGSDIIMDQSVPVNQLGSTFAMVRTRSTSADLEGGIVIATEDNTQIFLNGSTVAAATINNGQWYRISGNDYVNQGSNHFNMFVSTTKNVYLYQLVSVNNSSATGGFNYIPPLNCYLPRKIDEIGRVSEMPTLSGASQTSSGTLVKLNILTEAGAAVTVNGVTPAATSGPFPVTGNTAWVTYGIEGVTGNLTIVSDKAVTAGINGGFGTAGYGGYFAGFASTPLITKVTGDCIPGIVLEVDTGYASYQWNLNGVAIPGATSNTYTPLVAGNYTCTITAGSCAPVTTPIFVVFACPATTINTLDACGIKVFTPTFTSSTQTVSIPSVVITTPPANGTAVINPATGAITYTPNPGYLGPDTFSYYFQGTTPIFFDSETVTVNLNVVLLTTTDDTVFACSYNNVGIFNLTDAVLTTFVGSTIKYYPTLNDLNNNTNQINNPTTYQSGEGTVHAFITTPEGCTKNALITLTFFAAPIVQDASITVCFIPTAPTTGAFDLNDANVTSTLGITKIFYPTLLDAQNGTNFIANPNVYISPNRELYVRVISTDGCFRIAKITLIVTPQKFSQILVDKYICVESRTTLDAGPGFDAYLWSTGATTSSITGVGIGVYTVLLTSNGCSTLQTVKVLKSIEPVITNIEITNNTATLTVTSGNAPYQYSIDNVTWQNSNVFTNLPRGQNTFYVKDSFNCLPVVLEVTVPNLTNVITPNGDNKNDYIDYSELSYKRNLNFIVYDRYGNKLFTADKNNGYRWDGKLNDRKIYTGTYWYHINWNESTAENTAITYSGWILIKNIE</sequence>
<dbReference type="InterPro" id="IPR026341">
    <property type="entry name" value="T9SS_type_B"/>
</dbReference>
<dbReference type="Pfam" id="PF17517">
    <property type="entry name" value="IgGFc_binding"/>
    <property type="match status" value="1"/>
</dbReference>
<keyword evidence="4" id="KW-1185">Reference proteome</keyword>
<evidence type="ECO:0000313" key="3">
    <source>
        <dbReference type="EMBL" id="NRS93630.1"/>
    </source>
</evidence>
<dbReference type="InterPro" id="IPR035234">
    <property type="entry name" value="IgGFc-bd_N"/>
</dbReference>
<protein>
    <submittedName>
        <fullName evidence="3">Gliding motility-associated-like protein</fullName>
    </submittedName>
</protein>
<dbReference type="AlphaFoldDB" id="A0A8J8K6D7"/>
<keyword evidence="1" id="KW-0732">Signal</keyword>
<evidence type="ECO:0000259" key="2">
    <source>
        <dbReference type="Pfam" id="PF17517"/>
    </source>
</evidence>
<dbReference type="Pfam" id="PF17963">
    <property type="entry name" value="Big_9"/>
    <property type="match status" value="1"/>
</dbReference>
<evidence type="ECO:0000313" key="4">
    <source>
        <dbReference type="Proteomes" id="UP000610746"/>
    </source>
</evidence>
<dbReference type="EMBL" id="JABSNO010000024">
    <property type="protein sequence ID" value="NRS93630.1"/>
    <property type="molecule type" value="Genomic_DNA"/>
</dbReference>
<dbReference type="NCBIfam" id="TIGR04131">
    <property type="entry name" value="Bac_Flav_CTERM"/>
    <property type="match status" value="1"/>
</dbReference>
<dbReference type="Proteomes" id="UP000610746">
    <property type="component" value="Unassembled WGS sequence"/>
</dbReference>
<gene>
    <name evidence="3" type="ORF">HNQ03_002721</name>
</gene>
<proteinExistence type="predicted"/>
<dbReference type="Pfam" id="PF13585">
    <property type="entry name" value="CHU_C"/>
    <property type="match status" value="1"/>
</dbReference>
<name>A0A8J8K6D7_9FLAO</name>
<feature type="signal peptide" evidence="1">
    <location>
        <begin position="1"/>
        <end position="20"/>
    </location>
</feature>
<feature type="chain" id="PRO_5035250223" evidence="1">
    <location>
        <begin position="21"/>
        <end position="1027"/>
    </location>
</feature>
<organism evidence="3 4">
    <name type="scientific">Frigoriflavimonas asaccharolytica</name>
    <dbReference type="NCBI Taxonomy" id="2735899"/>
    <lineage>
        <taxon>Bacteria</taxon>
        <taxon>Pseudomonadati</taxon>
        <taxon>Bacteroidota</taxon>
        <taxon>Flavobacteriia</taxon>
        <taxon>Flavobacteriales</taxon>
        <taxon>Weeksellaceae</taxon>
        <taxon>Frigoriflavimonas</taxon>
    </lineage>
</organism>
<reference evidence="3" key="1">
    <citation type="submission" date="2020-05" db="EMBL/GenBank/DDBJ databases">
        <title>Genomic Encyclopedia of Type Strains, Phase IV (KMG-V): Genome sequencing to study the core and pangenomes of soil and plant-associated prokaryotes.</title>
        <authorList>
            <person name="Whitman W."/>
        </authorList>
    </citation>
    <scope>NUCLEOTIDE SEQUENCE</scope>
    <source>
        <strain evidence="3">16F</strain>
    </source>
</reference>
<dbReference type="RefSeq" id="WP_173780180.1">
    <property type="nucleotide sequence ID" value="NZ_JABSNO010000024.1"/>
</dbReference>
<comment type="caution">
    <text evidence="3">The sequence shown here is derived from an EMBL/GenBank/DDBJ whole genome shotgun (WGS) entry which is preliminary data.</text>
</comment>
<feature type="domain" description="IgGFc-binding protein N-terminal" evidence="2">
    <location>
        <begin position="127"/>
        <end position="442"/>
    </location>
</feature>